<dbReference type="Pfam" id="PF03732">
    <property type="entry name" value="Retrotrans_gag"/>
    <property type="match status" value="1"/>
</dbReference>
<dbReference type="OrthoDB" id="693243at2759"/>
<dbReference type="Proteomes" id="UP001085076">
    <property type="component" value="Miscellaneous, Linkage group lg02"/>
</dbReference>
<proteinExistence type="predicted"/>
<gene>
    <name evidence="3" type="ORF">J5N97_009221</name>
</gene>
<evidence type="ECO:0000259" key="2">
    <source>
        <dbReference type="Pfam" id="PF03732"/>
    </source>
</evidence>
<protein>
    <recommendedName>
        <fullName evidence="2">Retrotransposon gag domain-containing protein</fullName>
    </recommendedName>
</protein>
<keyword evidence="4" id="KW-1185">Reference proteome</keyword>
<evidence type="ECO:0000313" key="3">
    <source>
        <dbReference type="EMBL" id="KAJ0980966.1"/>
    </source>
</evidence>
<organism evidence="3 4">
    <name type="scientific">Dioscorea zingiberensis</name>
    <dbReference type="NCBI Taxonomy" id="325984"/>
    <lineage>
        <taxon>Eukaryota</taxon>
        <taxon>Viridiplantae</taxon>
        <taxon>Streptophyta</taxon>
        <taxon>Embryophyta</taxon>
        <taxon>Tracheophyta</taxon>
        <taxon>Spermatophyta</taxon>
        <taxon>Magnoliopsida</taxon>
        <taxon>Liliopsida</taxon>
        <taxon>Dioscoreales</taxon>
        <taxon>Dioscoreaceae</taxon>
        <taxon>Dioscorea</taxon>
    </lineage>
</organism>
<dbReference type="AlphaFoldDB" id="A0A9D5CWS7"/>
<dbReference type="PANTHER" id="PTHR33223">
    <property type="entry name" value="CCHC-TYPE DOMAIN-CONTAINING PROTEIN"/>
    <property type="match status" value="1"/>
</dbReference>
<sequence length="294" mass="33810">MTNVTTEVVMCRAFPRTLTGAAFEWFANMPSGTISCFKQLTSLFIARFKSSTRVKKDPLSLFGFMQRPAESLRSYIGPFKAEIDGTTHLDSYMVFGTVVRGRRDGHFKEGLTIKAPKNLAEFMVSQEEISLAEDLKARWEEEDRIRMEAGEYLCPQRTGSPKRDQHGDRQGRGRRQPRDRTPPRDDRRPAHWPQRGPERMARYHNYAILNTSVEDILLQVHDKKLLDQPLPMRNNPNRSKSKKFCKYHQDRGHSTAECVHLKDAIEGLVREGKLSQYLKKDRQAEGPPVPPIAE</sequence>
<reference evidence="3" key="1">
    <citation type="submission" date="2021-03" db="EMBL/GenBank/DDBJ databases">
        <authorList>
            <person name="Li Z."/>
            <person name="Yang C."/>
        </authorList>
    </citation>
    <scope>NUCLEOTIDE SEQUENCE</scope>
    <source>
        <strain evidence="3">Dzin_1.0</strain>
        <tissue evidence="3">Leaf</tissue>
    </source>
</reference>
<dbReference type="EMBL" id="JAGGNH010000002">
    <property type="protein sequence ID" value="KAJ0980966.1"/>
    <property type="molecule type" value="Genomic_DNA"/>
</dbReference>
<name>A0A9D5CWS7_9LILI</name>
<evidence type="ECO:0000313" key="4">
    <source>
        <dbReference type="Proteomes" id="UP001085076"/>
    </source>
</evidence>
<reference evidence="3" key="2">
    <citation type="journal article" date="2022" name="Hortic Res">
        <title>The genome of Dioscorea zingiberensis sheds light on the biosynthesis, origin and evolution of the medicinally important diosgenin saponins.</title>
        <authorList>
            <person name="Li Y."/>
            <person name="Tan C."/>
            <person name="Li Z."/>
            <person name="Guo J."/>
            <person name="Li S."/>
            <person name="Chen X."/>
            <person name="Wang C."/>
            <person name="Dai X."/>
            <person name="Yang H."/>
            <person name="Song W."/>
            <person name="Hou L."/>
            <person name="Xu J."/>
            <person name="Tong Z."/>
            <person name="Xu A."/>
            <person name="Yuan X."/>
            <person name="Wang W."/>
            <person name="Yang Q."/>
            <person name="Chen L."/>
            <person name="Sun Z."/>
            <person name="Wang K."/>
            <person name="Pan B."/>
            <person name="Chen J."/>
            <person name="Bao Y."/>
            <person name="Liu F."/>
            <person name="Qi X."/>
            <person name="Gang D.R."/>
            <person name="Wen J."/>
            <person name="Li J."/>
        </authorList>
    </citation>
    <scope>NUCLEOTIDE SEQUENCE</scope>
    <source>
        <strain evidence="3">Dzin_1.0</strain>
    </source>
</reference>
<comment type="caution">
    <text evidence="3">The sequence shown here is derived from an EMBL/GenBank/DDBJ whole genome shotgun (WGS) entry which is preliminary data.</text>
</comment>
<feature type="domain" description="Retrotransposon gag" evidence="2">
    <location>
        <begin position="14"/>
        <end position="82"/>
    </location>
</feature>
<dbReference type="PANTHER" id="PTHR33223:SF10">
    <property type="entry name" value="AMINOTRANSFERASE-LIKE PLANT MOBILE DOMAIN-CONTAINING PROTEIN"/>
    <property type="match status" value="1"/>
</dbReference>
<feature type="region of interest" description="Disordered" evidence="1">
    <location>
        <begin position="150"/>
        <end position="198"/>
    </location>
</feature>
<feature type="compositionally biased region" description="Basic and acidic residues" evidence="1">
    <location>
        <begin position="161"/>
        <end position="189"/>
    </location>
</feature>
<evidence type="ECO:0000256" key="1">
    <source>
        <dbReference type="SAM" id="MobiDB-lite"/>
    </source>
</evidence>
<dbReference type="InterPro" id="IPR005162">
    <property type="entry name" value="Retrotrans_gag_dom"/>
</dbReference>
<accession>A0A9D5CWS7</accession>